<keyword evidence="3" id="KW-1185">Reference proteome</keyword>
<evidence type="ECO:0000256" key="1">
    <source>
        <dbReference type="SAM" id="MobiDB-lite"/>
    </source>
</evidence>
<dbReference type="Proteomes" id="UP000499080">
    <property type="component" value="Unassembled WGS sequence"/>
</dbReference>
<proteinExistence type="predicted"/>
<feature type="compositionally biased region" description="Basic and acidic residues" evidence="1">
    <location>
        <begin position="11"/>
        <end position="27"/>
    </location>
</feature>
<dbReference type="EMBL" id="BGPR01000185">
    <property type="protein sequence ID" value="GBM02902.1"/>
    <property type="molecule type" value="Genomic_DNA"/>
</dbReference>
<sequence length="96" mass="10439">MSPLNLKKSRASKESVSKVSLDRRRQERMCSGEHSLLHTLRIPENFGTVAEGATPQVTADKSGQCRLVGSVTGKANGATRTAPLIPIMGWRDPPRL</sequence>
<gene>
    <name evidence="2" type="ORF">AVEN_269832_1</name>
</gene>
<name>A0A4Y2CER7_ARAVE</name>
<dbReference type="AlphaFoldDB" id="A0A4Y2CER7"/>
<feature type="region of interest" description="Disordered" evidence="1">
    <location>
        <begin position="1"/>
        <end position="27"/>
    </location>
</feature>
<evidence type="ECO:0000313" key="3">
    <source>
        <dbReference type="Proteomes" id="UP000499080"/>
    </source>
</evidence>
<organism evidence="2 3">
    <name type="scientific">Araneus ventricosus</name>
    <name type="common">Orbweaver spider</name>
    <name type="synonym">Epeira ventricosa</name>
    <dbReference type="NCBI Taxonomy" id="182803"/>
    <lineage>
        <taxon>Eukaryota</taxon>
        <taxon>Metazoa</taxon>
        <taxon>Ecdysozoa</taxon>
        <taxon>Arthropoda</taxon>
        <taxon>Chelicerata</taxon>
        <taxon>Arachnida</taxon>
        <taxon>Araneae</taxon>
        <taxon>Araneomorphae</taxon>
        <taxon>Entelegynae</taxon>
        <taxon>Araneoidea</taxon>
        <taxon>Araneidae</taxon>
        <taxon>Araneus</taxon>
    </lineage>
</organism>
<comment type="caution">
    <text evidence="2">The sequence shown here is derived from an EMBL/GenBank/DDBJ whole genome shotgun (WGS) entry which is preliminary data.</text>
</comment>
<evidence type="ECO:0000313" key="2">
    <source>
        <dbReference type="EMBL" id="GBM02902.1"/>
    </source>
</evidence>
<protein>
    <submittedName>
        <fullName evidence="2">Uncharacterized protein</fullName>
    </submittedName>
</protein>
<reference evidence="2 3" key="1">
    <citation type="journal article" date="2019" name="Sci. Rep.">
        <title>Orb-weaving spider Araneus ventricosus genome elucidates the spidroin gene catalogue.</title>
        <authorList>
            <person name="Kono N."/>
            <person name="Nakamura H."/>
            <person name="Ohtoshi R."/>
            <person name="Moran D.A.P."/>
            <person name="Shinohara A."/>
            <person name="Yoshida Y."/>
            <person name="Fujiwara M."/>
            <person name="Mori M."/>
            <person name="Tomita M."/>
            <person name="Arakawa K."/>
        </authorList>
    </citation>
    <scope>NUCLEOTIDE SEQUENCE [LARGE SCALE GENOMIC DNA]</scope>
</reference>
<accession>A0A4Y2CER7</accession>